<dbReference type="AlphaFoldDB" id="A4C5J5"/>
<comment type="caution">
    <text evidence="1">The sequence shown here is derived from an EMBL/GenBank/DDBJ whole genome shotgun (WGS) entry which is preliminary data.</text>
</comment>
<dbReference type="Proteomes" id="UP000006201">
    <property type="component" value="Unassembled WGS sequence"/>
</dbReference>
<dbReference type="EMBL" id="AAOH01000002">
    <property type="protein sequence ID" value="EAR29249.1"/>
    <property type="molecule type" value="Genomic_DNA"/>
</dbReference>
<dbReference type="OrthoDB" id="5828847at2"/>
<dbReference type="Pfam" id="PF10982">
    <property type="entry name" value="DUF2789"/>
    <property type="match status" value="1"/>
</dbReference>
<name>A4C5J5_9GAMM</name>
<dbReference type="eggNOG" id="COG2040">
    <property type="taxonomic scope" value="Bacteria"/>
</dbReference>
<dbReference type="STRING" id="87626.PTD2_10554"/>
<organism evidence="1 2">
    <name type="scientific">Pseudoalteromonas tunicata D2</name>
    <dbReference type="NCBI Taxonomy" id="87626"/>
    <lineage>
        <taxon>Bacteria</taxon>
        <taxon>Pseudomonadati</taxon>
        <taxon>Pseudomonadota</taxon>
        <taxon>Gammaproteobacteria</taxon>
        <taxon>Alteromonadales</taxon>
        <taxon>Pseudoalteromonadaceae</taxon>
        <taxon>Pseudoalteromonas</taxon>
    </lineage>
</organism>
<keyword evidence="2" id="KW-1185">Reference proteome</keyword>
<reference evidence="1 2" key="1">
    <citation type="submission" date="2006-02" db="EMBL/GenBank/DDBJ databases">
        <authorList>
            <person name="Moran M.A."/>
            <person name="Kjelleberg S."/>
            <person name="Egan S."/>
            <person name="Saunders N."/>
            <person name="Thomas T."/>
            <person name="Ferriera S."/>
            <person name="Johnson J."/>
            <person name="Kravitz S."/>
            <person name="Halpern A."/>
            <person name="Remington K."/>
            <person name="Beeson K."/>
            <person name="Tran B."/>
            <person name="Rogers Y.-H."/>
            <person name="Friedman R."/>
            <person name="Venter J.C."/>
        </authorList>
    </citation>
    <scope>NUCLEOTIDE SEQUENCE [LARGE SCALE GENOMIC DNA]</scope>
    <source>
        <strain evidence="1 2">D2</strain>
    </source>
</reference>
<proteinExistence type="predicted"/>
<gene>
    <name evidence="1" type="ORF">PTD2_10554</name>
</gene>
<accession>A4C5J5</accession>
<dbReference type="InterPro" id="IPR038086">
    <property type="entry name" value="DUF2789_sf"/>
</dbReference>
<protein>
    <recommendedName>
        <fullName evidence="3">DUF2789 domain-containing protein</fullName>
    </recommendedName>
</protein>
<dbReference type="HOGENOM" id="CLU_177836_0_0_6"/>
<evidence type="ECO:0000313" key="1">
    <source>
        <dbReference type="EMBL" id="EAR29249.1"/>
    </source>
</evidence>
<evidence type="ECO:0000313" key="2">
    <source>
        <dbReference type="Proteomes" id="UP000006201"/>
    </source>
</evidence>
<evidence type="ECO:0008006" key="3">
    <source>
        <dbReference type="Google" id="ProtNLM"/>
    </source>
</evidence>
<sequence length="80" mass="9327">MDTHNHNMMNLFNQLGLKSDEEAITEFITLHPLGDNILLVNAPFWSDAQRHFLSESLQTDGDWTEIIDQLDAQLRANYRR</sequence>
<dbReference type="InterPro" id="IPR021250">
    <property type="entry name" value="DUF2789"/>
</dbReference>
<dbReference type="Gene3D" id="1.10.10.1130">
    <property type="entry name" value="Uncharacterised protein PF10982, DUF2789"/>
    <property type="match status" value="1"/>
</dbReference>
<dbReference type="RefSeq" id="WP_009837124.1">
    <property type="nucleotide sequence ID" value="NZ_AAOH01000002.1"/>
</dbReference>